<keyword evidence="3" id="KW-0677">Repeat</keyword>
<dbReference type="SUPFAM" id="SSF49313">
    <property type="entry name" value="Cadherin-like"/>
    <property type="match status" value="4"/>
</dbReference>
<evidence type="ECO:0000256" key="8">
    <source>
        <dbReference type="SAM" id="MobiDB-lite"/>
    </source>
</evidence>
<evidence type="ECO:0000313" key="11">
    <source>
        <dbReference type="Proteomes" id="UP000038045"/>
    </source>
</evidence>
<evidence type="ECO:0000256" key="9">
    <source>
        <dbReference type="SAM" id="SignalP"/>
    </source>
</evidence>
<dbReference type="CDD" id="cd11304">
    <property type="entry name" value="Cadherin_repeat"/>
    <property type="match status" value="3"/>
</dbReference>
<comment type="subcellular location">
    <subcellularLocation>
        <location evidence="1">Membrane</location>
    </subcellularLocation>
</comment>
<dbReference type="GO" id="GO:0007156">
    <property type="term" value="P:homophilic cell adhesion via plasma membrane adhesion molecules"/>
    <property type="evidence" value="ECO:0007669"/>
    <property type="project" value="InterPro"/>
</dbReference>
<evidence type="ECO:0000256" key="5">
    <source>
        <dbReference type="ARBA" id="ARBA00022989"/>
    </source>
</evidence>
<dbReference type="InterPro" id="IPR020894">
    <property type="entry name" value="Cadherin_CS"/>
</dbReference>
<dbReference type="PROSITE" id="PS50268">
    <property type="entry name" value="CADHERIN_2"/>
    <property type="match status" value="2"/>
</dbReference>
<dbReference type="InterPro" id="IPR015919">
    <property type="entry name" value="Cadherin-like_sf"/>
</dbReference>
<evidence type="ECO:0000313" key="12">
    <source>
        <dbReference type="WBParaSite" id="PTRK_0001611600.1"/>
    </source>
</evidence>
<evidence type="ECO:0000256" key="6">
    <source>
        <dbReference type="ARBA" id="ARBA00023136"/>
    </source>
</evidence>
<dbReference type="GO" id="GO:0005509">
    <property type="term" value="F:calcium ion binding"/>
    <property type="evidence" value="ECO:0007669"/>
    <property type="project" value="UniProtKB-UniRule"/>
</dbReference>
<feature type="domain" description="Cadherin" evidence="10">
    <location>
        <begin position="387"/>
        <end position="489"/>
    </location>
</feature>
<dbReference type="Proteomes" id="UP000038045">
    <property type="component" value="Unplaced"/>
</dbReference>
<keyword evidence="6" id="KW-0472">Membrane</keyword>
<evidence type="ECO:0000256" key="4">
    <source>
        <dbReference type="ARBA" id="ARBA00022837"/>
    </source>
</evidence>
<organism evidence="11 12">
    <name type="scientific">Parastrongyloides trichosuri</name>
    <name type="common">Possum-specific nematode worm</name>
    <dbReference type="NCBI Taxonomy" id="131310"/>
    <lineage>
        <taxon>Eukaryota</taxon>
        <taxon>Metazoa</taxon>
        <taxon>Ecdysozoa</taxon>
        <taxon>Nematoda</taxon>
        <taxon>Chromadorea</taxon>
        <taxon>Rhabditida</taxon>
        <taxon>Tylenchina</taxon>
        <taxon>Panagrolaimomorpha</taxon>
        <taxon>Strongyloidoidea</taxon>
        <taxon>Strongyloididae</taxon>
        <taxon>Parastrongyloides</taxon>
    </lineage>
</organism>
<dbReference type="WBParaSite" id="PTRK_0001611600.1">
    <property type="protein sequence ID" value="PTRK_0001611600.1"/>
    <property type="gene ID" value="PTRK_0001611600"/>
</dbReference>
<dbReference type="STRING" id="131310.A0A0N5A3B0"/>
<name>A0A0N5A3B0_PARTI</name>
<evidence type="ECO:0000256" key="2">
    <source>
        <dbReference type="ARBA" id="ARBA00022692"/>
    </source>
</evidence>
<keyword evidence="2" id="KW-0812">Transmembrane</keyword>
<feature type="signal peptide" evidence="9">
    <location>
        <begin position="1"/>
        <end position="20"/>
    </location>
</feature>
<keyword evidence="5" id="KW-1133">Transmembrane helix</keyword>
<dbReference type="PRINTS" id="PR00205">
    <property type="entry name" value="CADHERIN"/>
</dbReference>
<dbReference type="AlphaFoldDB" id="A0A0N5A3B0"/>
<evidence type="ECO:0000256" key="7">
    <source>
        <dbReference type="PROSITE-ProRule" id="PRU00043"/>
    </source>
</evidence>
<keyword evidence="4 7" id="KW-0106">Calcium</keyword>
<dbReference type="PANTHER" id="PTHR24026">
    <property type="entry name" value="FAT ATYPICAL CADHERIN-RELATED"/>
    <property type="match status" value="1"/>
</dbReference>
<proteinExistence type="predicted"/>
<dbReference type="SMART" id="SM00112">
    <property type="entry name" value="CA"/>
    <property type="match status" value="3"/>
</dbReference>
<reference evidence="12" key="1">
    <citation type="submission" date="2017-02" db="UniProtKB">
        <authorList>
            <consortium name="WormBaseParasite"/>
        </authorList>
    </citation>
    <scope>IDENTIFICATION</scope>
</reference>
<feature type="region of interest" description="Disordered" evidence="8">
    <location>
        <begin position="600"/>
        <end position="623"/>
    </location>
</feature>
<evidence type="ECO:0000256" key="1">
    <source>
        <dbReference type="ARBA" id="ARBA00004370"/>
    </source>
</evidence>
<evidence type="ECO:0000259" key="10">
    <source>
        <dbReference type="PROSITE" id="PS50268"/>
    </source>
</evidence>
<keyword evidence="11" id="KW-1185">Reference proteome</keyword>
<protein>
    <submittedName>
        <fullName evidence="12">Cadherin</fullName>
    </submittedName>
</protein>
<feature type="domain" description="Cadherin" evidence="10">
    <location>
        <begin position="144"/>
        <end position="277"/>
    </location>
</feature>
<evidence type="ECO:0000256" key="3">
    <source>
        <dbReference type="ARBA" id="ARBA00022737"/>
    </source>
</evidence>
<keyword evidence="9" id="KW-0732">Signal</keyword>
<dbReference type="Gene3D" id="2.60.40.60">
    <property type="entry name" value="Cadherins"/>
    <property type="match status" value="5"/>
</dbReference>
<dbReference type="PROSITE" id="PS00232">
    <property type="entry name" value="CADHERIN_1"/>
    <property type="match status" value="1"/>
</dbReference>
<accession>A0A0N5A3B0</accession>
<feature type="chain" id="PRO_5005892840" evidence="9">
    <location>
        <begin position="21"/>
        <end position="737"/>
    </location>
</feature>
<dbReference type="PANTHER" id="PTHR24026:SF126">
    <property type="entry name" value="PROTOCADHERIN FAT 4"/>
    <property type="match status" value="1"/>
</dbReference>
<dbReference type="GO" id="GO:0005886">
    <property type="term" value="C:plasma membrane"/>
    <property type="evidence" value="ECO:0007669"/>
    <property type="project" value="UniProtKB-SubCell"/>
</dbReference>
<dbReference type="InterPro" id="IPR002126">
    <property type="entry name" value="Cadherin-like_dom"/>
</dbReference>
<sequence length="737" mass="83747">MSFNIPAILILYLSFGIIQSKNNLPCYFAESDNNEPFVVDFIVNKNLNEAVILNTVVDPPQADLTILNVRSNNLPKINFSSAFELRHHANGQFMIILKPNFTLPPYPAHINETNLTLTVMCNKYSHHLLTLKIRQPNMYPPMFYNSPYKLHISQMIENGSYLESQILAIDWDPQKKYPITYKIISGNDDDTFSLVVSNTTFYNRRVLPSKTPEGRKVPIRWSHSQLPPIVNILVNKPLTQRQYNLIIEASDNNTPPLNSTVNLTIYVEMKDEIVPVFSEKEYKANYSFNIKAGEELVTDKIIEAYYSSDIETNEIILYVMEESDVASLFSMDLMKGKIKVRKDLTPDIIGGTVKIELRAYSANNPHRYATATLILNEDTSNIAAHFSPCYQDVSIRENSKNGTILTKLNVVGSYSKILLLDSNGIFTVNQRNEIIVHDDTLLDREQIPFLEMKAQLLYDNKVETLKKSPCSVAFINVTIMDENDNSPLFLKSSYHFGFSKIPNNNTEIGIIKAIDNDEGINADLEYTINEEKEKNLPFTLVYKDNGVAIVFEKKEPFQKINDYYTFVVEVSDLTDNPRTSKISVAVDFNVDVIGMRQLRNNTKSDSNESREGTGIDEDGNLLPGVLTEEDIDDDPITMNKNDEKKYSRHFESEKYIFDVFGVVDDNQFVGAVKVIDAEPGEDITYELEVTTPNVFEINSGTGEIFTGPVLRSMDHDGVEFVFEVSARRKHVKVVSFM</sequence>